<dbReference type="InterPro" id="IPR006097">
    <property type="entry name" value="Glu/Leu/Phe/Val/Trp_DH_dimer"/>
</dbReference>
<dbReference type="GO" id="GO:0016639">
    <property type="term" value="F:oxidoreductase activity, acting on the CH-NH2 group of donors, NAD or NADP as acceptor"/>
    <property type="evidence" value="ECO:0007669"/>
    <property type="project" value="InterPro"/>
</dbReference>
<dbReference type="OrthoDB" id="9803297at2"/>
<evidence type="ECO:0000256" key="6">
    <source>
        <dbReference type="PIRSR" id="PIRSR000188-2"/>
    </source>
</evidence>
<dbReference type="FunFam" id="3.40.50.10860:FF:000010">
    <property type="entry name" value="Leucine dehydrogenase"/>
    <property type="match status" value="1"/>
</dbReference>
<dbReference type="GO" id="GO:0000166">
    <property type="term" value="F:nucleotide binding"/>
    <property type="evidence" value="ECO:0007669"/>
    <property type="project" value="UniProtKB-KW"/>
</dbReference>
<keyword evidence="6" id="KW-0547">Nucleotide-binding</keyword>
<feature type="domain" description="Glutamate/phenylalanine/leucine/valine/L-tryptophan dehydrogenase C-terminal" evidence="8">
    <location>
        <begin position="144"/>
        <end position="347"/>
    </location>
</feature>
<feature type="active site" description="Proton donor/acceptor" evidence="5">
    <location>
        <position position="80"/>
    </location>
</feature>
<dbReference type="PROSITE" id="PS00074">
    <property type="entry name" value="GLFV_DEHYDROGENASE"/>
    <property type="match status" value="1"/>
</dbReference>
<evidence type="ECO:0000256" key="1">
    <source>
        <dbReference type="ARBA" id="ARBA00003868"/>
    </source>
</evidence>
<evidence type="ECO:0000256" key="4">
    <source>
        <dbReference type="ARBA" id="ARBA00023027"/>
    </source>
</evidence>
<dbReference type="SMART" id="SM00839">
    <property type="entry name" value="ELFV_dehydrog"/>
    <property type="match status" value="1"/>
</dbReference>
<evidence type="ECO:0000256" key="3">
    <source>
        <dbReference type="ARBA" id="ARBA00023002"/>
    </source>
</evidence>
<dbReference type="SUPFAM" id="SSF53223">
    <property type="entry name" value="Aminoacid dehydrogenase-like, N-terminal domain"/>
    <property type="match status" value="1"/>
</dbReference>
<evidence type="ECO:0000256" key="2">
    <source>
        <dbReference type="ARBA" id="ARBA00006382"/>
    </source>
</evidence>
<evidence type="ECO:0000313" key="10">
    <source>
        <dbReference type="Proteomes" id="UP000198807"/>
    </source>
</evidence>
<comment type="similarity">
    <text evidence="2 7">Belongs to the Glu/Leu/Phe/Val dehydrogenases family.</text>
</comment>
<organism evidence="9 10">
    <name type="scientific">Halomonas daqiaonensis</name>
    <dbReference type="NCBI Taxonomy" id="650850"/>
    <lineage>
        <taxon>Bacteria</taxon>
        <taxon>Pseudomonadati</taxon>
        <taxon>Pseudomonadota</taxon>
        <taxon>Gammaproteobacteria</taxon>
        <taxon>Oceanospirillales</taxon>
        <taxon>Halomonadaceae</taxon>
        <taxon>Halomonas</taxon>
    </lineage>
</organism>
<dbReference type="RefSeq" id="WP_089709721.1">
    <property type="nucleotide sequence ID" value="NZ_FOBC01000001.1"/>
</dbReference>
<dbReference type="PIRSF" id="PIRSF000188">
    <property type="entry name" value="Phe_leu_dh"/>
    <property type="match status" value="1"/>
</dbReference>
<dbReference type="InterPro" id="IPR046346">
    <property type="entry name" value="Aminoacid_DH-like_N_sf"/>
</dbReference>
<keyword evidence="3 7" id="KW-0560">Oxidoreductase</keyword>
<dbReference type="Proteomes" id="UP000198807">
    <property type="component" value="Unassembled WGS sequence"/>
</dbReference>
<dbReference type="CDD" id="cd01075">
    <property type="entry name" value="NAD_bind_Leu_Phe_Val_DH"/>
    <property type="match status" value="1"/>
</dbReference>
<dbReference type="EMBL" id="FOBC01000001">
    <property type="protein sequence ID" value="SEK25815.1"/>
    <property type="molecule type" value="Genomic_DNA"/>
</dbReference>
<dbReference type="InterPro" id="IPR036291">
    <property type="entry name" value="NAD(P)-bd_dom_sf"/>
</dbReference>
<proteinExistence type="inferred from homology"/>
<dbReference type="GO" id="GO:0006520">
    <property type="term" value="P:amino acid metabolic process"/>
    <property type="evidence" value="ECO:0007669"/>
    <property type="project" value="InterPro"/>
</dbReference>
<accession>A0A1H7FR40</accession>
<keyword evidence="4 6" id="KW-0520">NAD</keyword>
<evidence type="ECO:0000313" key="9">
    <source>
        <dbReference type="EMBL" id="SEK25815.1"/>
    </source>
</evidence>
<reference evidence="10" key="1">
    <citation type="submission" date="2016-10" db="EMBL/GenBank/DDBJ databases">
        <authorList>
            <person name="Varghese N."/>
            <person name="Submissions S."/>
        </authorList>
    </citation>
    <scope>NUCLEOTIDE SEQUENCE [LARGE SCALE GENOMIC DNA]</scope>
    <source>
        <strain evidence="10">CGMCC 1.9150</strain>
    </source>
</reference>
<name>A0A1H7FR40_9GAMM</name>
<dbReference type="InterPro" id="IPR006096">
    <property type="entry name" value="Glu/Leu/Phe/Val/Trp_DH_C"/>
</dbReference>
<dbReference type="Pfam" id="PF02812">
    <property type="entry name" value="ELFV_dehydrog_N"/>
    <property type="match status" value="1"/>
</dbReference>
<dbReference type="PANTHER" id="PTHR42722:SF1">
    <property type="entry name" value="VALINE DEHYDROGENASE"/>
    <property type="match status" value="1"/>
</dbReference>
<evidence type="ECO:0000256" key="5">
    <source>
        <dbReference type="PIRSR" id="PIRSR000188-1"/>
    </source>
</evidence>
<dbReference type="PRINTS" id="PR00082">
    <property type="entry name" value="GLFDHDRGNASE"/>
</dbReference>
<dbReference type="InterPro" id="IPR006095">
    <property type="entry name" value="Glu/Leu/Phe/Val/Trp_DH"/>
</dbReference>
<sequence>MPVFDHPEFDHHQQVVFGSDEASGLRAIIAIHDTTRGPSLGGLRIFPYASDAEALTDVLRLSRGMTYKSALADLPLGGGKAVIIADPHRDKTPGLLLAMGRLVDSLGGAYITAEDSGTSEADMRLIAEATEHVGGLPRHGSASGDPSPFTAWGVFCALKSAVRHRLGREDLADVRVAVQGVGNVGAHLARHLHAAGARLVLTDVDAAALAQIAEELGAETVTPAAIADAEVDVFAPCALGAALSEAVVDRLQARVVCGAANNQLATPAVAERLMARGILYTPDYVANAGGVIEIAWQRRDDYRRDAVMRHIEGIGTTLDEIFARADRDRLSPATVADDLARERFRPAN</sequence>
<dbReference type="SUPFAM" id="SSF51735">
    <property type="entry name" value="NAD(P)-binding Rossmann-fold domains"/>
    <property type="match status" value="1"/>
</dbReference>
<dbReference type="AlphaFoldDB" id="A0A1H7FR40"/>
<dbReference type="Gene3D" id="3.40.50.10860">
    <property type="entry name" value="Leucine Dehydrogenase, chain A, domain 1"/>
    <property type="match status" value="1"/>
</dbReference>
<protein>
    <submittedName>
        <fullName evidence="9">Leucine dehydrogenase</fullName>
    </submittedName>
</protein>
<dbReference type="Gene3D" id="3.40.50.720">
    <property type="entry name" value="NAD(P)-binding Rossmann-like Domain"/>
    <property type="match status" value="1"/>
</dbReference>
<dbReference type="Pfam" id="PF00208">
    <property type="entry name" value="ELFV_dehydrog"/>
    <property type="match status" value="2"/>
</dbReference>
<gene>
    <name evidence="9" type="ORF">SAMN04488129_101135</name>
</gene>
<dbReference type="InterPro" id="IPR033524">
    <property type="entry name" value="Glu/Leu/Phe/Val_DH_AS"/>
</dbReference>
<feature type="binding site" evidence="6">
    <location>
        <begin position="180"/>
        <end position="185"/>
    </location>
    <ligand>
        <name>NAD(+)</name>
        <dbReference type="ChEBI" id="CHEBI:57540"/>
    </ligand>
</feature>
<keyword evidence="10" id="KW-1185">Reference proteome</keyword>
<dbReference type="InterPro" id="IPR016211">
    <property type="entry name" value="Glu/Phe/Leu/Val/Trp_DH_bac/arc"/>
</dbReference>
<evidence type="ECO:0000259" key="8">
    <source>
        <dbReference type="SMART" id="SM00839"/>
    </source>
</evidence>
<dbReference type="PANTHER" id="PTHR42722">
    <property type="entry name" value="LEUCINE DEHYDROGENASE"/>
    <property type="match status" value="1"/>
</dbReference>
<dbReference type="STRING" id="650850.SAMN04488129_101135"/>
<evidence type="ECO:0000256" key="7">
    <source>
        <dbReference type="RuleBase" id="RU004417"/>
    </source>
</evidence>
<comment type="function">
    <text evidence="1">Catalyzes the reversible oxidative deamination of glutamate to alpha-ketoglutarate and ammonia.</text>
</comment>